<dbReference type="Proteomes" id="UP000506160">
    <property type="component" value="Unassembled WGS sequence"/>
</dbReference>
<protein>
    <submittedName>
        <fullName evidence="1">GpE family phage tail protein</fullName>
    </submittedName>
</protein>
<gene>
    <name evidence="1" type="ORF">O970_06135</name>
</gene>
<accession>A0AB94IC54</accession>
<dbReference type="Pfam" id="PF06528">
    <property type="entry name" value="Phage_P2_GpE"/>
    <property type="match status" value="1"/>
</dbReference>
<name>A0AB94IC54_9GAMM</name>
<dbReference type="InterPro" id="IPR009493">
    <property type="entry name" value="P2_GpE"/>
</dbReference>
<reference evidence="1 2" key="1">
    <citation type="journal article" date="2014" name="Appl. Environ. Microbiol.">
        <title>Genomic features of a bumble bee symbiont reflect its host environment.</title>
        <authorList>
            <person name="Martinson V.G."/>
            <person name="Magoc T."/>
            <person name="Koch H."/>
            <person name="Salzberg S.L."/>
            <person name="Moran N.A."/>
        </authorList>
    </citation>
    <scope>NUCLEOTIDE SEQUENCE [LARGE SCALE GENOMIC DNA]</scope>
    <source>
        <strain evidence="1 2">Bimp</strain>
    </source>
</reference>
<sequence length="47" mass="5439">MPDRVENAQADIATIFHWSLDALDKLTISELMHWREQARIRSGATDE</sequence>
<evidence type="ECO:0000313" key="1">
    <source>
        <dbReference type="EMBL" id="TEA26990.1"/>
    </source>
</evidence>
<dbReference type="EMBL" id="AWGA01000059">
    <property type="protein sequence ID" value="TEA26990.1"/>
    <property type="molecule type" value="Genomic_DNA"/>
</dbReference>
<dbReference type="AlphaFoldDB" id="A0AB94IC54"/>
<evidence type="ECO:0000313" key="2">
    <source>
        <dbReference type="Proteomes" id="UP000506160"/>
    </source>
</evidence>
<keyword evidence="2" id="KW-1185">Reference proteome</keyword>
<proteinExistence type="predicted"/>
<organism evidence="1 2">
    <name type="scientific">Candidatus Schmidhempelia bombi str. Bimp</name>
    <dbReference type="NCBI Taxonomy" id="1387197"/>
    <lineage>
        <taxon>Bacteria</taxon>
        <taxon>Pseudomonadati</taxon>
        <taxon>Pseudomonadota</taxon>
        <taxon>Gammaproteobacteria</taxon>
        <taxon>Orbales</taxon>
        <taxon>Orbaceae</taxon>
        <taxon>Candidatus Schmidhempelia</taxon>
    </lineage>
</organism>
<comment type="caution">
    <text evidence="1">The sequence shown here is derived from an EMBL/GenBank/DDBJ whole genome shotgun (WGS) entry which is preliminary data.</text>
</comment>